<evidence type="ECO:0000256" key="4">
    <source>
        <dbReference type="ARBA" id="ARBA00022692"/>
    </source>
</evidence>
<evidence type="ECO:0000256" key="7">
    <source>
        <dbReference type="RuleBase" id="RU003879"/>
    </source>
</evidence>
<dbReference type="AlphaFoldDB" id="A0A3E0X334"/>
<keyword evidence="4 7" id="KW-0812">Transmembrane</keyword>
<keyword evidence="6" id="KW-0472">Membrane</keyword>
<evidence type="ECO:0000313" key="10">
    <source>
        <dbReference type="Proteomes" id="UP000256763"/>
    </source>
</evidence>
<evidence type="ECO:0000256" key="3">
    <source>
        <dbReference type="ARBA" id="ARBA00022475"/>
    </source>
</evidence>
<dbReference type="GO" id="GO:0005886">
    <property type="term" value="C:plasma membrane"/>
    <property type="evidence" value="ECO:0007669"/>
    <property type="project" value="UniProtKB-SubCell"/>
</dbReference>
<keyword evidence="7" id="KW-0653">Protein transport</keyword>
<sequence>MVNSADVQEIPSSRQVELPESVAETAPRETVIVHVAADEILVQDRPLASTDGIREGSELIIEPLRDALSSQLNNLPPAARQQAEVTILGDRSIPYDVLRRVMATCTEAGFSQVSLAVTQTAPEGGDSL</sequence>
<feature type="compositionally biased region" description="Polar residues" evidence="8">
    <location>
        <begin position="1"/>
        <end position="15"/>
    </location>
</feature>
<evidence type="ECO:0000256" key="8">
    <source>
        <dbReference type="SAM" id="MobiDB-lite"/>
    </source>
</evidence>
<keyword evidence="7" id="KW-0813">Transport</keyword>
<dbReference type="InterPro" id="IPR003400">
    <property type="entry name" value="ExbD"/>
</dbReference>
<gene>
    <name evidence="9" type="ORF">CAL65_03005</name>
</gene>
<keyword evidence="10" id="KW-1185">Reference proteome</keyword>
<comment type="caution">
    <text evidence="9">The sequence shown here is derived from an EMBL/GenBank/DDBJ whole genome shotgun (WGS) entry which is preliminary data.</text>
</comment>
<evidence type="ECO:0000313" key="9">
    <source>
        <dbReference type="EMBL" id="RFA38886.1"/>
    </source>
</evidence>
<dbReference type="RefSeq" id="WP_116300906.1">
    <property type="nucleotide sequence ID" value="NZ_NFZV01000002.1"/>
</dbReference>
<proteinExistence type="inferred from homology"/>
<dbReference type="Proteomes" id="UP000256763">
    <property type="component" value="Unassembled WGS sequence"/>
</dbReference>
<evidence type="ECO:0000256" key="5">
    <source>
        <dbReference type="ARBA" id="ARBA00022989"/>
    </source>
</evidence>
<protein>
    <recommendedName>
        <fullName evidence="11">Biopolymer transporter ExbD</fullName>
    </recommendedName>
</protein>
<organism evidence="9 10">
    <name type="scientific">Alkalilimnicola ehrlichii</name>
    <dbReference type="NCBI Taxonomy" id="351052"/>
    <lineage>
        <taxon>Bacteria</taxon>
        <taxon>Pseudomonadati</taxon>
        <taxon>Pseudomonadota</taxon>
        <taxon>Gammaproteobacteria</taxon>
        <taxon>Chromatiales</taxon>
        <taxon>Ectothiorhodospiraceae</taxon>
        <taxon>Alkalilimnicola</taxon>
    </lineage>
</organism>
<dbReference type="OrthoDB" id="5294637at2"/>
<comment type="similarity">
    <text evidence="2 7">Belongs to the ExbD/TolR family.</text>
</comment>
<evidence type="ECO:0000256" key="1">
    <source>
        <dbReference type="ARBA" id="ARBA00004162"/>
    </source>
</evidence>
<accession>A0A3E0X334</accession>
<dbReference type="Pfam" id="PF02472">
    <property type="entry name" value="ExbD"/>
    <property type="match status" value="1"/>
</dbReference>
<evidence type="ECO:0000256" key="2">
    <source>
        <dbReference type="ARBA" id="ARBA00005811"/>
    </source>
</evidence>
<dbReference type="GO" id="GO:0022857">
    <property type="term" value="F:transmembrane transporter activity"/>
    <property type="evidence" value="ECO:0007669"/>
    <property type="project" value="InterPro"/>
</dbReference>
<evidence type="ECO:0008006" key="11">
    <source>
        <dbReference type="Google" id="ProtNLM"/>
    </source>
</evidence>
<dbReference type="GO" id="GO:0015031">
    <property type="term" value="P:protein transport"/>
    <property type="evidence" value="ECO:0007669"/>
    <property type="project" value="UniProtKB-KW"/>
</dbReference>
<evidence type="ECO:0000256" key="6">
    <source>
        <dbReference type="ARBA" id="ARBA00023136"/>
    </source>
</evidence>
<dbReference type="Gene3D" id="3.30.420.270">
    <property type="match status" value="1"/>
</dbReference>
<keyword evidence="5" id="KW-1133">Transmembrane helix</keyword>
<reference evidence="10" key="1">
    <citation type="submission" date="2017-05" db="EMBL/GenBank/DDBJ databases">
        <authorList>
            <person name="Sharma S."/>
            <person name="Sidhu C."/>
            <person name="Pinnaka A.K."/>
        </authorList>
    </citation>
    <scope>NUCLEOTIDE SEQUENCE [LARGE SCALE GENOMIC DNA]</scope>
    <source>
        <strain evidence="10">AK93</strain>
    </source>
</reference>
<comment type="subcellular location">
    <subcellularLocation>
        <location evidence="1">Cell membrane</location>
        <topology evidence="1">Single-pass membrane protein</topology>
    </subcellularLocation>
    <subcellularLocation>
        <location evidence="7">Cell membrane</location>
        <topology evidence="7">Single-pass type II membrane protein</topology>
    </subcellularLocation>
</comment>
<name>A0A3E0X334_9GAMM</name>
<keyword evidence="3" id="KW-1003">Cell membrane</keyword>
<feature type="region of interest" description="Disordered" evidence="8">
    <location>
        <begin position="1"/>
        <end position="24"/>
    </location>
</feature>
<dbReference type="EMBL" id="NFZW01000002">
    <property type="protein sequence ID" value="RFA38886.1"/>
    <property type="molecule type" value="Genomic_DNA"/>
</dbReference>